<organism evidence="2 3">
    <name type="scientific">Streptomyces sanglieri</name>
    <dbReference type="NCBI Taxonomy" id="193460"/>
    <lineage>
        <taxon>Bacteria</taxon>
        <taxon>Bacillati</taxon>
        <taxon>Actinomycetota</taxon>
        <taxon>Actinomycetes</taxon>
        <taxon>Kitasatosporales</taxon>
        <taxon>Streptomycetaceae</taxon>
        <taxon>Streptomyces</taxon>
    </lineage>
</organism>
<protein>
    <submittedName>
        <fullName evidence="2">DUF402 domain-containing protein</fullName>
    </submittedName>
</protein>
<name>A0ABW2WR20_9ACTN</name>
<dbReference type="Proteomes" id="UP001596915">
    <property type="component" value="Unassembled WGS sequence"/>
</dbReference>
<evidence type="ECO:0000259" key="1">
    <source>
        <dbReference type="Pfam" id="PF04167"/>
    </source>
</evidence>
<feature type="domain" description="DUF402" evidence="1">
    <location>
        <begin position="14"/>
        <end position="153"/>
    </location>
</feature>
<accession>A0ABW2WR20</accession>
<dbReference type="EMBL" id="JBHTGL010000008">
    <property type="protein sequence ID" value="MFD0623353.1"/>
    <property type="molecule type" value="Genomic_DNA"/>
</dbReference>
<proteinExistence type="predicted"/>
<gene>
    <name evidence="2" type="ORF">ACFQ2K_11610</name>
</gene>
<keyword evidence="3" id="KW-1185">Reference proteome</keyword>
<sequence length="177" mass="19900">MNAVGVLVSVRKYDGSLHWHHSTVRLGEDEHGVWLGAPVGTVYSKGTEGPVYTTREARVMLIPRDAWWTGLFQAAPARLDAYCDVTTPSRWLHPGEVTMIDLDLDVCRTRDGGTVFVDDEDEFADHQVRYAYPPDVIARATTTAEQLRVALTEDAEPFGRCRRSWLARMPEYRPAAP</sequence>
<comment type="caution">
    <text evidence="2">The sequence shown here is derived from an EMBL/GenBank/DDBJ whole genome shotgun (WGS) entry which is preliminary data.</text>
</comment>
<dbReference type="Gene3D" id="2.40.380.10">
    <property type="entry name" value="FomD-like"/>
    <property type="match status" value="1"/>
</dbReference>
<dbReference type="Pfam" id="PF04167">
    <property type="entry name" value="DUF402"/>
    <property type="match status" value="1"/>
</dbReference>
<dbReference type="InterPro" id="IPR007295">
    <property type="entry name" value="DUF402"/>
</dbReference>
<dbReference type="SUPFAM" id="SSF159234">
    <property type="entry name" value="FomD-like"/>
    <property type="match status" value="1"/>
</dbReference>
<evidence type="ECO:0000313" key="3">
    <source>
        <dbReference type="Proteomes" id="UP001596915"/>
    </source>
</evidence>
<dbReference type="InterPro" id="IPR035930">
    <property type="entry name" value="FomD-like_sf"/>
</dbReference>
<reference evidence="3" key="1">
    <citation type="journal article" date="2019" name="Int. J. Syst. Evol. Microbiol.">
        <title>The Global Catalogue of Microorganisms (GCM) 10K type strain sequencing project: providing services to taxonomists for standard genome sequencing and annotation.</title>
        <authorList>
            <consortium name="The Broad Institute Genomics Platform"/>
            <consortium name="The Broad Institute Genome Sequencing Center for Infectious Disease"/>
            <person name="Wu L."/>
            <person name="Ma J."/>
        </authorList>
    </citation>
    <scope>NUCLEOTIDE SEQUENCE [LARGE SCALE GENOMIC DNA]</scope>
    <source>
        <strain evidence="3">JCM 12607</strain>
    </source>
</reference>
<evidence type="ECO:0000313" key="2">
    <source>
        <dbReference type="EMBL" id="MFD0623353.1"/>
    </source>
</evidence>